<dbReference type="Proteomes" id="UP001055153">
    <property type="component" value="Unassembled WGS sequence"/>
</dbReference>
<gene>
    <name evidence="1" type="ORF">GMJLKIPL_2729</name>
</gene>
<accession>A0ABQ4SCP1</accession>
<dbReference type="RefSeq" id="WP_238235662.1">
    <property type="nucleotide sequence ID" value="NZ_BPQQ01000031.1"/>
</dbReference>
<reference evidence="1" key="2">
    <citation type="submission" date="2021-08" db="EMBL/GenBank/DDBJ databases">
        <authorList>
            <person name="Tani A."/>
            <person name="Ola A."/>
            <person name="Ogura Y."/>
            <person name="Katsura K."/>
            <person name="Hayashi T."/>
        </authorList>
    </citation>
    <scope>NUCLEOTIDE SEQUENCE</scope>
    <source>
        <strain evidence="1">DSM 17168</strain>
    </source>
</reference>
<evidence type="ECO:0000313" key="1">
    <source>
        <dbReference type="EMBL" id="GJE00802.1"/>
    </source>
</evidence>
<dbReference type="EMBL" id="BPQQ01000031">
    <property type="protein sequence ID" value="GJE00802.1"/>
    <property type="molecule type" value="Genomic_DNA"/>
</dbReference>
<proteinExistence type="predicted"/>
<comment type="caution">
    <text evidence="1">The sequence shown here is derived from an EMBL/GenBank/DDBJ whole genome shotgun (WGS) entry which is preliminary data.</text>
</comment>
<organism evidence="1 2">
    <name type="scientific">Methylobacterium isbiliense</name>
    <dbReference type="NCBI Taxonomy" id="315478"/>
    <lineage>
        <taxon>Bacteria</taxon>
        <taxon>Pseudomonadati</taxon>
        <taxon>Pseudomonadota</taxon>
        <taxon>Alphaproteobacteria</taxon>
        <taxon>Hyphomicrobiales</taxon>
        <taxon>Methylobacteriaceae</taxon>
        <taxon>Methylobacterium</taxon>
    </lineage>
</organism>
<evidence type="ECO:0000313" key="2">
    <source>
        <dbReference type="Proteomes" id="UP001055153"/>
    </source>
</evidence>
<reference evidence="1" key="1">
    <citation type="journal article" date="2021" name="Front. Microbiol.">
        <title>Comprehensive Comparative Genomics and Phenotyping of Methylobacterium Species.</title>
        <authorList>
            <person name="Alessa O."/>
            <person name="Ogura Y."/>
            <person name="Fujitani Y."/>
            <person name="Takami H."/>
            <person name="Hayashi T."/>
            <person name="Sahin N."/>
            <person name="Tani A."/>
        </authorList>
    </citation>
    <scope>NUCLEOTIDE SEQUENCE</scope>
    <source>
        <strain evidence="1">DSM 17168</strain>
    </source>
</reference>
<sequence>MGGYWFCHTMQGEFRIVLTRWAGRDRVVLSYEGEALGCYETAEAALDRLIHGETYKPSCGLDIRQLALPTTLTEWVFAPAARH</sequence>
<evidence type="ECO:0008006" key="3">
    <source>
        <dbReference type="Google" id="ProtNLM"/>
    </source>
</evidence>
<protein>
    <recommendedName>
        <fullName evidence="3">DUF1488 domain-containing protein</fullName>
    </recommendedName>
</protein>
<keyword evidence="2" id="KW-1185">Reference proteome</keyword>
<name>A0ABQ4SCP1_9HYPH</name>